<feature type="transmembrane region" description="Helical" evidence="5">
    <location>
        <begin position="248"/>
        <end position="267"/>
    </location>
</feature>
<dbReference type="CDD" id="cd16914">
    <property type="entry name" value="EcfT"/>
    <property type="match status" value="1"/>
</dbReference>
<sequence>MAANTVLNYLPRKSFVHGLTGATKLAFFLLFTFASMITYDTRVLIGLMAVSFAAFKASRIKLREVRFMLVFMLVFLILNNVFIYLFSPEQGVEIYGTRHVIVTLFWRYTITWEQLFYTLNISLKYFVALPVAILFISATDPSEFAASLNRIGVSYRVGYSVAIALRYIPDIQRDYHSISQAQQARGVELGKSEKLSARLKNSVNILLPLILSSLARIDTISNAMELRGFGKKKKRTWYVQRPFARNDYLVLALGVALLLASLVITFWDGDRFFNPFV</sequence>
<evidence type="ECO:0000256" key="4">
    <source>
        <dbReference type="ARBA" id="ARBA00023136"/>
    </source>
</evidence>
<feature type="transmembrane region" description="Helical" evidence="5">
    <location>
        <begin position="67"/>
        <end position="86"/>
    </location>
</feature>
<comment type="subcellular location">
    <subcellularLocation>
        <location evidence="1">Membrane</location>
        <topology evidence="1">Multi-pass membrane protein</topology>
    </subcellularLocation>
</comment>
<feature type="transmembrane region" description="Helical" evidence="5">
    <location>
        <begin position="25"/>
        <end position="55"/>
    </location>
</feature>
<keyword evidence="4 5" id="KW-0472">Membrane</keyword>
<evidence type="ECO:0000313" key="7">
    <source>
        <dbReference type="Proteomes" id="UP000824035"/>
    </source>
</evidence>
<dbReference type="EMBL" id="DXBV01000025">
    <property type="protein sequence ID" value="HIZ30122.1"/>
    <property type="molecule type" value="Genomic_DNA"/>
</dbReference>
<accession>A0A9D2E3E4</accession>
<reference evidence="6" key="1">
    <citation type="journal article" date="2021" name="PeerJ">
        <title>Extensive microbial diversity within the chicken gut microbiome revealed by metagenomics and culture.</title>
        <authorList>
            <person name="Gilroy R."/>
            <person name="Ravi A."/>
            <person name="Getino M."/>
            <person name="Pursley I."/>
            <person name="Horton D.L."/>
            <person name="Alikhan N.F."/>
            <person name="Baker D."/>
            <person name="Gharbi K."/>
            <person name="Hall N."/>
            <person name="Watson M."/>
            <person name="Adriaenssens E.M."/>
            <person name="Foster-Nyarko E."/>
            <person name="Jarju S."/>
            <person name="Secka A."/>
            <person name="Antonio M."/>
            <person name="Oren A."/>
            <person name="Chaudhuri R.R."/>
            <person name="La Ragione R."/>
            <person name="Hildebrand F."/>
            <person name="Pallen M.J."/>
        </authorList>
    </citation>
    <scope>NUCLEOTIDE SEQUENCE</scope>
    <source>
        <strain evidence="6">ChiGjej4B4-18154</strain>
    </source>
</reference>
<name>A0A9D2E3E4_9FIRM</name>
<keyword evidence="3 5" id="KW-1133">Transmembrane helix</keyword>
<organism evidence="6 7">
    <name type="scientific">Candidatus Allofournierella merdipullorum</name>
    <dbReference type="NCBI Taxonomy" id="2838595"/>
    <lineage>
        <taxon>Bacteria</taxon>
        <taxon>Bacillati</taxon>
        <taxon>Bacillota</taxon>
        <taxon>Clostridia</taxon>
        <taxon>Eubacteriales</taxon>
        <taxon>Oscillospiraceae</taxon>
        <taxon>Allofournierella</taxon>
    </lineage>
</organism>
<evidence type="ECO:0000256" key="1">
    <source>
        <dbReference type="ARBA" id="ARBA00004141"/>
    </source>
</evidence>
<evidence type="ECO:0000256" key="5">
    <source>
        <dbReference type="SAM" id="Phobius"/>
    </source>
</evidence>
<comment type="caution">
    <text evidence="6">The sequence shown here is derived from an EMBL/GenBank/DDBJ whole genome shotgun (WGS) entry which is preliminary data.</text>
</comment>
<dbReference type="GO" id="GO:0005886">
    <property type="term" value="C:plasma membrane"/>
    <property type="evidence" value="ECO:0007669"/>
    <property type="project" value="TreeGrafter"/>
</dbReference>
<dbReference type="RefSeq" id="WP_394968768.1">
    <property type="nucleotide sequence ID" value="NZ_CALXHM010000028.1"/>
</dbReference>
<gene>
    <name evidence="6" type="ORF">H9813_02665</name>
</gene>
<dbReference type="Proteomes" id="UP000824035">
    <property type="component" value="Unassembled WGS sequence"/>
</dbReference>
<dbReference type="PANTHER" id="PTHR33514">
    <property type="entry name" value="PROTEIN ABCI12, CHLOROPLASTIC"/>
    <property type="match status" value="1"/>
</dbReference>
<reference evidence="6" key="2">
    <citation type="submission" date="2021-04" db="EMBL/GenBank/DDBJ databases">
        <authorList>
            <person name="Gilroy R."/>
        </authorList>
    </citation>
    <scope>NUCLEOTIDE SEQUENCE</scope>
    <source>
        <strain evidence="6">ChiGjej4B4-18154</strain>
    </source>
</reference>
<dbReference type="Pfam" id="PF02361">
    <property type="entry name" value="CbiQ"/>
    <property type="match status" value="1"/>
</dbReference>
<feature type="transmembrane region" description="Helical" evidence="5">
    <location>
        <begin position="115"/>
        <end position="136"/>
    </location>
</feature>
<dbReference type="PANTHER" id="PTHR33514:SF1">
    <property type="entry name" value="ABC TRANSPORTER PERMEASE"/>
    <property type="match status" value="1"/>
</dbReference>
<dbReference type="AlphaFoldDB" id="A0A9D2E3E4"/>
<dbReference type="InterPro" id="IPR003339">
    <property type="entry name" value="ABC/ECF_trnsptr_transmembrane"/>
</dbReference>
<proteinExistence type="predicted"/>
<protein>
    <submittedName>
        <fullName evidence="6">Energy-coupling factor transporter transmembrane protein EcfT</fullName>
    </submittedName>
</protein>
<evidence type="ECO:0000256" key="3">
    <source>
        <dbReference type="ARBA" id="ARBA00022989"/>
    </source>
</evidence>
<evidence type="ECO:0000256" key="2">
    <source>
        <dbReference type="ARBA" id="ARBA00022692"/>
    </source>
</evidence>
<evidence type="ECO:0000313" key="6">
    <source>
        <dbReference type="EMBL" id="HIZ30122.1"/>
    </source>
</evidence>
<keyword evidence="2 5" id="KW-0812">Transmembrane</keyword>